<dbReference type="Gene3D" id="1.20.1050.10">
    <property type="match status" value="1"/>
</dbReference>
<sequence>MLYPLSEPFFRQPSEESSRVSIEDMRPHGERMQTQLAIVKDDLRKVNTWLRKGATFVTGDTCVCRRDDVCMDCLSSNFSQRGQLRMERFINLAWRMCGRLIKSLEKYEVVVWDYSSQ</sequence>
<protein>
    <recommendedName>
        <fullName evidence="2">Glutathione S-transferase UstS-like C-terminal domain-containing protein</fullName>
    </recommendedName>
</protein>
<evidence type="ECO:0000256" key="1">
    <source>
        <dbReference type="SAM" id="MobiDB-lite"/>
    </source>
</evidence>
<dbReference type="InterPro" id="IPR054416">
    <property type="entry name" value="GST_UstS-like_C"/>
</dbReference>
<dbReference type="EMBL" id="KZ293660">
    <property type="protein sequence ID" value="PBK91953.1"/>
    <property type="molecule type" value="Genomic_DNA"/>
</dbReference>
<evidence type="ECO:0000313" key="4">
    <source>
        <dbReference type="Proteomes" id="UP000217790"/>
    </source>
</evidence>
<name>A0A2H3DUJ9_ARMGA</name>
<reference evidence="4" key="1">
    <citation type="journal article" date="2017" name="Nat. Ecol. Evol.">
        <title>Genome expansion and lineage-specific genetic innovations in the forest pathogenic fungi Armillaria.</title>
        <authorList>
            <person name="Sipos G."/>
            <person name="Prasanna A.N."/>
            <person name="Walter M.C."/>
            <person name="O'Connor E."/>
            <person name="Balint B."/>
            <person name="Krizsan K."/>
            <person name="Kiss B."/>
            <person name="Hess J."/>
            <person name="Varga T."/>
            <person name="Slot J."/>
            <person name="Riley R."/>
            <person name="Boka B."/>
            <person name="Rigling D."/>
            <person name="Barry K."/>
            <person name="Lee J."/>
            <person name="Mihaltcheva S."/>
            <person name="LaButti K."/>
            <person name="Lipzen A."/>
            <person name="Waldron R."/>
            <person name="Moloney N.M."/>
            <person name="Sperisen C."/>
            <person name="Kredics L."/>
            <person name="Vagvoelgyi C."/>
            <person name="Patrignani A."/>
            <person name="Fitzpatrick D."/>
            <person name="Nagy I."/>
            <person name="Doyle S."/>
            <person name="Anderson J.B."/>
            <person name="Grigoriev I.V."/>
            <person name="Gueldener U."/>
            <person name="Muensterkoetter M."/>
            <person name="Nagy L.G."/>
        </authorList>
    </citation>
    <scope>NUCLEOTIDE SEQUENCE [LARGE SCALE GENOMIC DNA]</scope>
    <source>
        <strain evidence="4">Ar21-2</strain>
    </source>
</reference>
<organism evidence="3 4">
    <name type="scientific">Armillaria gallica</name>
    <name type="common">Bulbous honey fungus</name>
    <name type="synonym">Armillaria bulbosa</name>
    <dbReference type="NCBI Taxonomy" id="47427"/>
    <lineage>
        <taxon>Eukaryota</taxon>
        <taxon>Fungi</taxon>
        <taxon>Dikarya</taxon>
        <taxon>Basidiomycota</taxon>
        <taxon>Agaricomycotina</taxon>
        <taxon>Agaricomycetes</taxon>
        <taxon>Agaricomycetidae</taxon>
        <taxon>Agaricales</taxon>
        <taxon>Marasmiineae</taxon>
        <taxon>Physalacriaceae</taxon>
        <taxon>Armillaria</taxon>
    </lineage>
</organism>
<evidence type="ECO:0000313" key="3">
    <source>
        <dbReference type="EMBL" id="PBK91953.1"/>
    </source>
</evidence>
<proteinExistence type="predicted"/>
<dbReference type="Pfam" id="PF22041">
    <property type="entry name" value="GST_C_7"/>
    <property type="match status" value="1"/>
</dbReference>
<dbReference type="AlphaFoldDB" id="A0A2H3DUJ9"/>
<keyword evidence="4" id="KW-1185">Reference proteome</keyword>
<dbReference type="Proteomes" id="UP000217790">
    <property type="component" value="Unassembled WGS sequence"/>
</dbReference>
<dbReference type="OrthoDB" id="4951845at2759"/>
<feature type="domain" description="Glutathione S-transferase UstS-like C-terminal" evidence="2">
    <location>
        <begin position="2"/>
        <end position="62"/>
    </location>
</feature>
<dbReference type="STRING" id="47427.A0A2H3DUJ9"/>
<accession>A0A2H3DUJ9</accession>
<feature type="region of interest" description="Disordered" evidence="1">
    <location>
        <begin position="1"/>
        <end position="21"/>
    </location>
</feature>
<evidence type="ECO:0000259" key="2">
    <source>
        <dbReference type="Pfam" id="PF22041"/>
    </source>
</evidence>
<dbReference type="InParanoid" id="A0A2H3DUJ9"/>
<gene>
    <name evidence="3" type="ORF">ARMGADRAFT_193915</name>
</gene>